<gene>
    <name evidence="4" type="ORF">SAMN06265355_101502</name>
</gene>
<dbReference type="SUPFAM" id="SSF50475">
    <property type="entry name" value="FMN-binding split barrel"/>
    <property type="match status" value="1"/>
</dbReference>
<sequence length="205" mass="22334">MPAEPALTPLHDADADDWRADAAAAAPEPADFRLAMAEFATGVTVVTALDGGEPVGFACQSFASVSLDPPLILFCADKRGRSWPRIRAAGRFCVNVLGEEQRDLCERFGSSRGTKFEGLEWEESRWGAPALPDVLLAVHCVVHDVHEAGDHEVVIGRVLAVDRHEVVDGVWRHPMVFFRSRFGVGEPDAPIAPDPWGIGDRWGWG</sequence>
<dbReference type="AlphaFoldDB" id="A0A238UWL2"/>
<dbReference type="OrthoDB" id="9792858at2"/>
<reference evidence="5" key="1">
    <citation type="submission" date="2017-06" db="EMBL/GenBank/DDBJ databases">
        <authorList>
            <person name="Varghese N."/>
            <person name="Submissions S."/>
        </authorList>
    </citation>
    <scope>NUCLEOTIDE SEQUENCE [LARGE SCALE GENOMIC DNA]</scope>
    <source>
        <strain evidence="5">DSM 44485</strain>
    </source>
</reference>
<keyword evidence="5" id="KW-1185">Reference proteome</keyword>
<name>A0A238UWL2_9ACTN</name>
<dbReference type="PANTHER" id="PTHR30466:SF11">
    <property type="entry name" value="FLAVIN-DEPENDENT MONOOXYGENASE, REDUCTASE SUBUNIT HSAB"/>
    <property type="match status" value="1"/>
</dbReference>
<dbReference type="PANTHER" id="PTHR30466">
    <property type="entry name" value="FLAVIN REDUCTASE"/>
    <property type="match status" value="1"/>
</dbReference>
<dbReference type="GO" id="GO:0010181">
    <property type="term" value="F:FMN binding"/>
    <property type="evidence" value="ECO:0007669"/>
    <property type="project" value="InterPro"/>
</dbReference>
<dbReference type="InterPro" id="IPR002563">
    <property type="entry name" value="Flavin_Rdtase-like_dom"/>
</dbReference>
<dbReference type="Pfam" id="PF01613">
    <property type="entry name" value="Flavin_Reduct"/>
    <property type="match status" value="1"/>
</dbReference>
<dbReference type="EMBL" id="FZNP01000001">
    <property type="protein sequence ID" value="SNR26271.1"/>
    <property type="molecule type" value="Genomic_DNA"/>
</dbReference>
<comment type="similarity">
    <text evidence="1">Belongs to the non-flavoprotein flavin reductase family.</text>
</comment>
<evidence type="ECO:0000259" key="3">
    <source>
        <dbReference type="SMART" id="SM00903"/>
    </source>
</evidence>
<evidence type="ECO:0000256" key="2">
    <source>
        <dbReference type="ARBA" id="ARBA00023002"/>
    </source>
</evidence>
<dbReference type="InterPro" id="IPR050268">
    <property type="entry name" value="NADH-dep_flavin_reductase"/>
</dbReference>
<evidence type="ECO:0000256" key="1">
    <source>
        <dbReference type="ARBA" id="ARBA00008898"/>
    </source>
</evidence>
<feature type="domain" description="Flavin reductase like" evidence="3">
    <location>
        <begin position="36"/>
        <end position="184"/>
    </location>
</feature>
<dbReference type="SMART" id="SM00903">
    <property type="entry name" value="Flavin_Reduct"/>
    <property type="match status" value="1"/>
</dbReference>
<proteinExistence type="inferred from homology"/>
<accession>A0A238UWL2</accession>
<dbReference type="RefSeq" id="WP_089309897.1">
    <property type="nucleotide sequence ID" value="NZ_FZNP01000001.1"/>
</dbReference>
<dbReference type="Proteomes" id="UP000198420">
    <property type="component" value="Unassembled WGS sequence"/>
</dbReference>
<dbReference type="GO" id="GO:0042602">
    <property type="term" value="F:riboflavin reductase (NADPH) activity"/>
    <property type="evidence" value="ECO:0007669"/>
    <property type="project" value="TreeGrafter"/>
</dbReference>
<evidence type="ECO:0000313" key="4">
    <source>
        <dbReference type="EMBL" id="SNR26271.1"/>
    </source>
</evidence>
<protein>
    <submittedName>
        <fullName evidence="4">NADH-FMN oxidoreductase RutF, flavin reductase (DIM6/NTAB) family</fullName>
    </submittedName>
</protein>
<evidence type="ECO:0000313" key="5">
    <source>
        <dbReference type="Proteomes" id="UP000198420"/>
    </source>
</evidence>
<keyword evidence="2" id="KW-0560">Oxidoreductase</keyword>
<dbReference type="InterPro" id="IPR012349">
    <property type="entry name" value="Split_barrel_FMN-bd"/>
</dbReference>
<dbReference type="Gene3D" id="2.30.110.10">
    <property type="entry name" value="Electron Transport, Fmn-binding Protein, Chain A"/>
    <property type="match status" value="1"/>
</dbReference>
<organism evidence="4 5">
    <name type="scientific">Actinomadura mexicana</name>
    <dbReference type="NCBI Taxonomy" id="134959"/>
    <lineage>
        <taxon>Bacteria</taxon>
        <taxon>Bacillati</taxon>
        <taxon>Actinomycetota</taxon>
        <taxon>Actinomycetes</taxon>
        <taxon>Streptosporangiales</taxon>
        <taxon>Thermomonosporaceae</taxon>
        <taxon>Actinomadura</taxon>
    </lineage>
</organism>